<evidence type="ECO:0000256" key="2">
    <source>
        <dbReference type="SAM" id="MobiDB-lite"/>
    </source>
</evidence>
<dbReference type="AlphaFoldDB" id="A0A367F636"/>
<feature type="region of interest" description="Disordered" evidence="2">
    <location>
        <begin position="161"/>
        <end position="183"/>
    </location>
</feature>
<evidence type="ECO:0000313" key="4">
    <source>
        <dbReference type="Proteomes" id="UP000253507"/>
    </source>
</evidence>
<gene>
    <name evidence="3" type="primary">narJ</name>
    <name evidence="3" type="ORF">DQ392_00180</name>
</gene>
<reference evidence="3 4" key="1">
    <citation type="submission" date="2018-06" db="EMBL/GenBank/DDBJ databases">
        <title>Streptomyces reniochalinae sp. nov. and Streptomyces diacarnus sp. nov. from marine sponges.</title>
        <authorList>
            <person name="Li L."/>
        </authorList>
    </citation>
    <scope>NUCLEOTIDE SEQUENCE [LARGE SCALE GENOMIC DNA]</scope>
    <source>
        <strain evidence="3 4">LHW50302</strain>
    </source>
</reference>
<protein>
    <submittedName>
        <fullName evidence="3">Nitrate reductase molybdenum cofactor assembly chaperone</fullName>
    </submittedName>
</protein>
<proteinExistence type="predicted"/>
<comment type="caution">
    <text evidence="3">The sequence shown here is derived from an EMBL/GenBank/DDBJ whole genome shotgun (WGS) entry which is preliminary data.</text>
</comment>
<keyword evidence="4" id="KW-1185">Reference proteome</keyword>
<dbReference type="Proteomes" id="UP000253507">
    <property type="component" value="Unassembled WGS sequence"/>
</dbReference>
<dbReference type="GO" id="GO:0042128">
    <property type="term" value="P:nitrate assimilation"/>
    <property type="evidence" value="ECO:0007669"/>
    <property type="project" value="UniProtKB-KW"/>
</dbReference>
<dbReference type="SUPFAM" id="SSF89155">
    <property type="entry name" value="TorD-like"/>
    <property type="match status" value="1"/>
</dbReference>
<dbReference type="PANTHER" id="PTHR43680">
    <property type="entry name" value="NITRATE REDUCTASE MOLYBDENUM COFACTOR ASSEMBLY CHAPERONE"/>
    <property type="match status" value="1"/>
</dbReference>
<organism evidence="3 4">
    <name type="scientific">Streptomyces reniochalinae</name>
    <dbReference type="NCBI Taxonomy" id="2250578"/>
    <lineage>
        <taxon>Bacteria</taxon>
        <taxon>Bacillati</taxon>
        <taxon>Actinomycetota</taxon>
        <taxon>Actinomycetes</taxon>
        <taxon>Kitasatosporales</taxon>
        <taxon>Streptomycetaceae</taxon>
        <taxon>Streptomyces</taxon>
    </lineage>
</organism>
<dbReference type="GO" id="GO:0051131">
    <property type="term" value="P:chaperone-mediated protein complex assembly"/>
    <property type="evidence" value="ECO:0007669"/>
    <property type="project" value="InterPro"/>
</dbReference>
<keyword evidence="1" id="KW-0534">Nitrate assimilation</keyword>
<sequence length="194" mass="21469">MLSYPEEDLHRQLPLLREAVTDAGTPAARFLLAFLDHAEATPLDELATHYVRTFDFEKRHCLHLTWWEDGDTRRRGAALLRVKQTYQRNGMELIGGELPDFLPVVLEFSAVSRTDELLRRYRAGLEQLRTALAQAGTPYAHVVAGICATLPALGAADRTRAERAAAAGPPREDVGLTPYGTSGPVLVPLTERAR</sequence>
<dbReference type="InterPro" id="IPR003765">
    <property type="entry name" value="NO3_reductase_chaperone_NarJ"/>
</dbReference>
<dbReference type="Gene3D" id="1.10.3480.10">
    <property type="entry name" value="TorD-like"/>
    <property type="match status" value="1"/>
</dbReference>
<dbReference type="GO" id="GO:0016530">
    <property type="term" value="F:metallochaperone activity"/>
    <property type="evidence" value="ECO:0007669"/>
    <property type="project" value="TreeGrafter"/>
</dbReference>
<accession>A0A367F636</accession>
<dbReference type="InterPro" id="IPR020945">
    <property type="entry name" value="DMSO/NO3_reduct_chaperone"/>
</dbReference>
<dbReference type="OrthoDB" id="4307003at2"/>
<dbReference type="EMBL" id="QOIM01000017">
    <property type="protein sequence ID" value="RCG25824.1"/>
    <property type="molecule type" value="Genomic_DNA"/>
</dbReference>
<evidence type="ECO:0000313" key="3">
    <source>
        <dbReference type="EMBL" id="RCG25824.1"/>
    </source>
</evidence>
<dbReference type="GO" id="GO:0051082">
    <property type="term" value="F:unfolded protein binding"/>
    <property type="evidence" value="ECO:0007669"/>
    <property type="project" value="InterPro"/>
</dbReference>
<dbReference type="NCBIfam" id="TIGR00684">
    <property type="entry name" value="narJ"/>
    <property type="match status" value="1"/>
</dbReference>
<name>A0A367F636_9ACTN</name>
<dbReference type="Pfam" id="PF02613">
    <property type="entry name" value="Nitrate_red_del"/>
    <property type="match status" value="1"/>
</dbReference>
<dbReference type="PANTHER" id="PTHR43680:SF2">
    <property type="entry name" value="NITRATE REDUCTASE MOLYBDENUM COFACTOR ASSEMBLY CHAPERONE NARJ"/>
    <property type="match status" value="1"/>
</dbReference>
<evidence type="ECO:0000256" key="1">
    <source>
        <dbReference type="ARBA" id="ARBA00023063"/>
    </source>
</evidence>
<dbReference type="InterPro" id="IPR036411">
    <property type="entry name" value="TorD-like_sf"/>
</dbReference>